<sequence>MSIEFYNQNAQLFFASTKEVDTHSLMEHFTPHIPKGGIILDAGCGSGRDAKSFIEQGYKVVAFDASEELASLASQLLQIPVTVSTFADFQSDQSFDGIWACASLLHVGELDLPDTFTHLASQLKPLAPLYCSFKYGTGEVERDGRRFTNGDEQRLAQWIAHAPLNVAKIWITNDLRADRQNEQWLNAILIKSEER</sequence>
<dbReference type="RefSeq" id="WP_088731932.1">
    <property type="nucleotide sequence ID" value="NZ_CAWNHI010000001.1"/>
</dbReference>
<dbReference type="InterPro" id="IPR041698">
    <property type="entry name" value="Methyltransf_25"/>
</dbReference>
<dbReference type="PANTHER" id="PTHR43861:SF1">
    <property type="entry name" value="TRANS-ACONITATE 2-METHYLTRANSFERASE"/>
    <property type="match status" value="1"/>
</dbReference>
<proteinExistence type="predicted"/>
<organism evidence="4 5">
    <name type="scientific">Vibrio qinghaiensis</name>
    <dbReference type="NCBI Taxonomy" id="2025808"/>
    <lineage>
        <taxon>Bacteria</taxon>
        <taxon>Pseudomonadati</taxon>
        <taxon>Pseudomonadota</taxon>
        <taxon>Gammaproteobacteria</taxon>
        <taxon>Vibrionales</taxon>
        <taxon>Vibrionaceae</taxon>
        <taxon>Vibrio</taxon>
    </lineage>
</organism>
<evidence type="ECO:0000313" key="4">
    <source>
        <dbReference type="EMBL" id="ASU21714.1"/>
    </source>
</evidence>
<keyword evidence="2 4" id="KW-0808">Transferase</keyword>
<dbReference type="EMBL" id="CP022741">
    <property type="protein sequence ID" value="ASU21714.1"/>
    <property type="molecule type" value="Genomic_DNA"/>
</dbReference>
<evidence type="ECO:0000259" key="3">
    <source>
        <dbReference type="Pfam" id="PF13649"/>
    </source>
</evidence>
<evidence type="ECO:0000256" key="1">
    <source>
        <dbReference type="ARBA" id="ARBA00022603"/>
    </source>
</evidence>
<name>A0A223MW31_9VIBR</name>
<evidence type="ECO:0000313" key="5">
    <source>
        <dbReference type="Proteomes" id="UP000215148"/>
    </source>
</evidence>
<keyword evidence="5" id="KW-1185">Reference proteome</keyword>
<reference evidence="4 5" key="1">
    <citation type="submission" date="2017-08" db="EMBL/GenBank/DDBJ databases">
        <title>The Vibrio qinghaiensis sp.-Q67 is a luminous bacteria isolated firstly from Qinghai lake, Qinghai province, China, which has been proved to be very sensitive to detect environmental and food pollutants. Therefore, complete genome analysis of V. qinghaiensis sp.-Q67 highlights the potential application of this strain on detection of hazards in the contaminated environments.</title>
        <authorList>
            <person name="Gong L."/>
        </authorList>
    </citation>
    <scope>NUCLEOTIDE SEQUENCE [LARGE SCALE GENOMIC DNA]</scope>
    <source>
        <strain evidence="4 5">Q67</strain>
    </source>
</reference>
<dbReference type="SUPFAM" id="SSF53335">
    <property type="entry name" value="S-adenosyl-L-methionine-dependent methyltransferases"/>
    <property type="match status" value="1"/>
</dbReference>
<dbReference type="PANTHER" id="PTHR43861">
    <property type="entry name" value="TRANS-ACONITATE 2-METHYLTRANSFERASE-RELATED"/>
    <property type="match status" value="1"/>
</dbReference>
<dbReference type="GeneID" id="83860797"/>
<evidence type="ECO:0000256" key="2">
    <source>
        <dbReference type="ARBA" id="ARBA00022679"/>
    </source>
</evidence>
<dbReference type="CDD" id="cd02440">
    <property type="entry name" value="AdoMet_MTases"/>
    <property type="match status" value="1"/>
</dbReference>
<dbReference type="Pfam" id="PF13649">
    <property type="entry name" value="Methyltransf_25"/>
    <property type="match status" value="1"/>
</dbReference>
<dbReference type="KEGG" id="vqi:CCZ37_03495"/>
<dbReference type="AlphaFoldDB" id="A0A223MW31"/>
<dbReference type="GO" id="GO:0032259">
    <property type="term" value="P:methylation"/>
    <property type="evidence" value="ECO:0007669"/>
    <property type="project" value="UniProtKB-KW"/>
</dbReference>
<accession>A0A223MW31</accession>
<feature type="domain" description="Methyltransferase" evidence="3">
    <location>
        <begin position="39"/>
        <end position="125"/>
    </location>
</feature>
<dbReference type="Gene3D" id="3.40.50.150">
    <property type="entry name" value="Vaccinia Virus protein VP39"/>
    <property type="match status" value="1"/>
</dbReference>
<dbReference type="Proteomes" id="UP000215148">
    <property type="component" value="Chromosome 1"/>
</dbReference>
<gene>
    <name evidence="4" type="ORF">CCZ37_03495</name>
</gene>
<dbReference type="GO" id="GO:0008168">
    <property type="term" value="F:methyltransferase activity"/>
    <property type="evidence" value="ECO:0007669"/>
    <property type="project" value="UniProtKB-KW"/>
</dbReference>
<dbReference type="InterPro" id="IPR029063">
    <property type="entry name" value="SAM-dependent_MTases_sf"/>
</dbReference>
<keyword evidence="1 4" id="KW-0489">Methyltransferase</keyword>
<protein>
    <submittedName>
        <fullName evidence="4">Class I SAM-dependent methyltransferase</fullName>
    </submittedName>
</protein>